<dbReference type="PANTHER" id="PTHR43460:SF1">
    <property type="entry name" value="METHYLTRANSFERASE TYPE 11 DOMAIN-CONTAINING PROTEIN"/>
    <property type="match status" value="1"/>
</dbReference>
<dbReference type="Gene3D" id="3.40.50.150">
    <property type="entry name" value="Vaccinia Virus protein VP39"/>
    <property type="match status" value="1"/>
</dbReference>
<feature type="domain" description="Methyltransferase" evidence="3">
    <location>
        <begin position="101"/>
        <end position="169"/>
    </location>
</feature>
<dbReference type="InterPro" id="IPR041698">
    <property type="entry name" value="Methyltransf_25"/>
</dbReference>
<feature type="binding site" evidence="2">
    <location>
        <position position="79"/>
    </location>
    <ligand>
        <name>S-adenosyl-L-methionine</name>
        <dbReference type="ChEBI" id="CHEBI:59789"/>
    </ligand>
</feature>
<organism evidence="5 6">
    <name type="scientific">Heyndrickxia shackletonii</name>
    <dbReference type="NCBI Taxonomy" id="157838"/>
    <lineage>
        <taxon>Bacteria</taxon>
        <taxon>Bacillati</taxon>
        <taxon>Bacillota</taxon>
        <taxon>Bacilli</taxon>
        <taxon>Bacillales</taxon>
        <taxon>Bacillaceae</taxon>
        <taxon>Heyndrickxia</taxon>
    </lineage>
</organism>
<dbReference type="PIRSF" id="PIRSF018249">
    <property type="entry name" value="MyrA_prd"/>
    <property type="match status" value="1"/>
</dbReference>
<dbReference type="PANTHER" id="PTHR43460">
    <property type="entry name" value="METHYLTRANSFERASE"/>
    <property type="match status" value="1"/>
</dbReference>
<evidence type="ECO:0000256" key="2">
    <source>
        <dbReference type="PIRSR" id="PIRSR018249-2"/>
    </source>
</evidence>
<dbReference type="InterPro" id="IPR052939">
    <property type="entry name" value="23S_rRNA_MeTrnsfrase_RlmA"/>
</dbReference>
<comment type="caution">
    <text evidence="5">The sequence shown here is derived from an EMBL/GenBank/DDBJ whole genome shotgun (WGS) entry which is preliminary data.</text>
</comment>
<gene>
    <name evidence="5" type="ORF">AN964_22565</name>
</gene>
<dbReference type="Pfam" id="PF21302">
    <property type="entry name" value="Zn_ribbon_RlmA"/>
    <property type="match status" value="1"/>
</dbReference>
<evidence type="ECO:0000259" key="4">
    <source>
        <dbReference type="Pfam" id="PF21302"/>
    </source>
</evidence>
<sequence>MNKRILSAKHVSNFENMFKCPICGSSIKVFEYRSLVCINRHTFDFTKYGYINLFPRPIKTKYSKELFEARKRITENGFFGLLTETVAESIKNHVKKKDVTILDMGCGEGSHLSQLCDNIGSHVTGFGIDIAKEGVLIASKYHSNQIWAVADLANTPFQDKQFDVVLNILSPSNYAEFKRIIKCDGLVVKVVPQNNYLKELREFYFDDPEKQSYSNTETIDRFCESFQLINRSRLCYSVKLEKPFLPSLIQMTPLTWGVTEERVNTVLQKETVTITVDLEILIGKTF</sequence>
<feature type="binding site" evidence="1">
    <location>
        <position position="37"/>
    </location>
    <ligand>
        <name>Zn(2+)</name>
        <dbReference type="ChEBI" id="CHEBI:29105"/>
    </ligand>
</feature>
<keyword evidence="1" id="KW-0479">Metal-binding</keyword>
<evidence type="ECO:0000259" key="3">
    <source>
        <dbReference type="Pfam" id="PF13649"/>
    </source>
</evidence>
<feature type="binding site" evidence="2">
    <location>
        <begin position="108"/>
        <end position="109"/>
    </location>
    <ligand>
        <name>S-adenosyl-L-methionine</name>
        <dbReference type="ChEBI" id="CHEBI:59789"/>
    </ligand>
</feature>
<keyword evidence="1" id="KW-0862">Zinc</keyword>
<keyword evidence="5" id="KW-0808">Transferase</keyword>
<dbReference type="EMBL" id="LJJC01000015">
    <property type="protein sequence ID" value="KQL50894.1"/>
    <property type="molecule type" value="Genomic_DNA"/>
</dbReference>
<dbReference type="SUPFAM" id="SSF53335">
    <property type="entry name" value="S-adenosyl-L-methionine-dependent methyltransferases"/>
    <property type="match status" value="1"/>
</dbReference>
<reference evidence="5 6" key="1">
    <citation type="submission" date="2015-09" db="EMBL/GenBank/DDBJ databases">
        <title>Genome sequencing project for genomic taxonomy and phylogenomics of Bacillus-like bacteria.</title>
        <authorList>
            <person name="Liu B."/>
            <person name="Wang J."/>
            <person name="Zhu Y."/>
            <person name="Liu G."/>
            <person name="Chen Q."/>
            <person name="Chen Z."/>
            <person name="Lan J."/>
            <person name="Che J."/>
            <person name="Ge C."/>
            <person name="Shi H."/>
            <person name="Pan Z."/>
            <person name="Liu X."/>
        </authorList>
    </citation>
    <scope>NUCLEOTIDE SEQUENCE [LARGE SCALE GENOMIC DNA]</scope>
    <source>
        <strain evidence="5 6">LMG 18435</strain>
    </source>
</reference>
<keyword evidence="5" id="KW-0489">Methyltransferase</keyword>
<feature type="binding site" evidence="1">
    <location>
        <position position="41"/>
    </location>
    <ligand>
        <name>Zn(2+)</name>
        <dbReference type="ChEBI" id="CHEBI:29105"/>
    </ligand>
</feature>
<dbReference type="InterPro" id="IPR048647">
    <property type="entry name" value="RlmA_N"/>
</dbReference>
<feature type="binding site" evidence="1">
    <location>
        <position position="23"/>
    </location>
    <ligand>
        <name>Zn(2+)</name>
        <dbReference type="ChEBI" id="CHEBI:29105"/>
    </ligand>
</feature>
<accession>A0A0Q3TA29</accession>
<dbReference type="OrthoDB" id="5522265at2"/>
<feature type="binding site" evidence="1">
    <location>
        <position position="20"/>
    </location>
    <ligand>
        <name>Zn(2+)</name>
        <dbReference type="ChEBI" id="CHEBI:29105"/>
    </ligand>
</feature>
<keyword evidence="2" id="KW-0949">S-adenosyl-L-methionine</keyword>
<dbReference type="InterPro" id="IPR029063">
    <property type="entry name" value="SAM-dependent_MTases_sf"/>
</dbReference>
<evidence type="ECO:0000313" key="5">
    <source>
        <dbReference type="EMBL" id="KQL50894.1"/>
    </source>
</evidence>
<dbReference type="PATRIC" id="fig|157838.3.peg.4949"/>
<feature type="domain" description="23S rRNA (guanine(745)-N(1))-methyltransferase N-terminal" evidence="4">
    <location>
        <begin position="18"/>
        <end position="64"/>
    </location>
</feature>
<proteinExistence type="predicted"/>
<dbReference type="STRING" id="157838.AN964_22565"/>
<dbReference type="GO" id="GO:0032259">
    <property type="term" value="P:methylation"/>
    <property type="evidence" value="ECO:0007669"/>
    <property type="project" value="UniProtKB-KW"/>
</dbReference>
<dbReference type="GO" id="GO:0008168">
    <property type="term" value="F:methyltransferase activity"/>
    <property type="evidence" value="ECO:0007669"/>
    <property type="project" value="UniProtKB-KW"/>
</dbReference>
<evidence type="ECO:0000256" key="1">
    <source>
        <dbReference type="PIRSR" id="PIRSR018249-1"/>
    </source>
</evidence>
<dbReference type="Proteomes" id="UP000051888">
    <property type="component" value="Unassembled WGS sequence"/>
</dbReference>
<protein>
    <submittedName>
        <fullName evidence="5">SAM-dependent methyltransferase</fullName>
    </submittedName>
</protein>
<dbReference type="GO" id="GO:0046872">
    <property type="term" value="F:metal ion binding"/>
    <property type="evidence" value="ECO:0007669"/>
    <property type="project" value="UniProtKB-KW"/>
</dbReference>
<feature type="binding site" evidence="2">
    <location>
        <position position="196"/>
    </location>
    <ligand>
        <name>S-adenosyl-L-methionine</name>
        <dbReference type="ChEBI" id="CHEBI:59789"/>
    </ligand>
</feature>
<dbReference type="AlphaFoldDB" id="A0A0Q3TA29"/>
<dbReference type="Pfam" id="PF13649">
    <property type="entry name" value="Methyltransf_25"/>
    <property type="match status" value="1"/>
</dbReference>
<keyword evidence="6" id="KW-1185">Reference proteome</keyword>
<name>A0A0Q3TA29_9BACI</name>
<evidence type="ECO:0000313" key="6">
    <source>
        <dbReference type="Proteomes" id="UP000051888"/>
    </source>
</evidence>
<dbReference type="InterPro" id="IPR016718">
    <property type="entry name" value="rRNA_m1G-MeTrfase_A_prd"/>
</dbReference>